<evidence type="ECO:0000256" key="6">
    <source>
        <dbReference type="ARBA" id="ARBA00023136"/>
    </source>
</evidence>
<name>A0ABX7B952_9PROT</name>
<keyword evidence="9" id="KW-0645">Protease</keyword>
<feature type="transmembrane region" description="Helical" evidence="7">
    <location>
        <begin position="162"/>
        <end position="180"/>
    </location>
</feature>
<evidence type="ECO:0000256" key="1">
    <source>
        <dbReference type="ARBA" id="ARBA00004141"/>
    </source>
</evidence>
<dbReference type="GO" id="GO:0008233">
    <property type="term" value="F:peptidase activity"/>
    <property type="evidence" value="ECO:0007669"/>
    <property type="project" value="UniProtKB-KW"/>
</dbReference>
<dbReference type="InterPro" id="IPR022764">
    <property type="entry name" value="Peptidase_S54_rhomboid_dom"/>
</dbReference>
<sequence>MRPPYATVTIVVLCVLAFLVQETLAEPAAWDFVLGFSMVPAVVTGDRLLPPDVPSLGRAFSLLSSMFLHADVWHLAGNMLFLWLFGDSVEMALGHVRYGVFYLLCGLGGAGAEILHDPASIDPVVGASGAISGLLAAAVMLHPRAWLVLVLPGRRVSLPVPVYVALGGWLGIQGLEAVAADLEAMVAWWSHLGGFVTGTILVLPFRHSRGQSGARP</sequence>
<evidence type="ECO:0000256" key="3">
    <source>
        <dbReference type="ARBA" id="ARBA00022692"/>
    </source>
</evidence>
<accession>A0ABX7B952</accession>
<feature type="transmembrane region" description="Helical" evidence="7">
    <location>
        <begin position="59"/>
        <end position="84"/>
    </location>
</feature>
<dbReference type="SUPFAM" id="SSF144091">
    <property type="entry name" value="Rhomboid-like"/>
    <property type="match status" value="1"/>
</dbReference>
<dbReference type="RefSeq" id="WP_201077992.1">
    <property type="nucleotide sequence ID" value="NZ_CP067420.1"/>
</dbReference>
<evidence type="ECO:0000256" key="4">
    <source>
        <dbReference type="ARBA" id="ARBA00022801"/>
    </source>
</evidence>
<dbReference type="GO" id="GO:0006508">
    <property type="term" value="P:proteolysis"/>
    <property type="evidence" value="ECO:0007669"/>
    <property type="project" value="UniProtKB-KW"/>
</dbReference>
<feature type="transmembrane region" description="Helical" evidence="7">
    <location>
        <begin position="121"/>
        <end position="141"/>
    </location>
</feature>
<evidence type="ECO:0000259" key="8">
    <source>
        <dbReference type="Pfam" id="PF01694"/>
    </source>
</evidence>
<evidence type="ECO:0000256" key="5">
    <source>
        <dbReference type="ARBA" id="ARBA00022989"/>
    </source>
</evidence>
<feature type="domain" description="Peptidase S54 rhomboid" evidence="8">
    <location>
        <begin position="59"/>
        <end position="204"/>
    </location>
</feature>
<keyword evidence="10" id="KW-1185">Reference proteome</keyword>
<dbReference type="InterPro" id="IPR035952">
    <property type="entry name" value="Rhomboid-like_sf"/>
</dbReference>
<dbReference type="PANTHER" id="PTHR43731">
    <property type="entry name" value="RHOMBOID PROTEASE"/>
    <property type="match status" value="1"/>
</dbReference>
<dbReference type="EMBL" id="CP067420">
    <property type="protein sequence ID" value="QQP90717.1"/>
    <property type="molecule type" value="Genomic_DNA"/>
</dbReference>
<organism evidence="9 10">
    <name type="scientific">Skermanella cutis</name>
    <dbReference type="NCBI Taxonomy" id="2775420"/>
    <lineage>
        <taxon>Bacteria</taxon>
        <taxon>Pseudomonadati</taxon>
        <taxon>Pseudomonadota</taxon>
        <taxon>Alphaproteobacteria</taxon>
        <taxon>Rhodospirillales</taxon>
        <taxon>Azospirillaceae</taxon>
        <taxon>Skermanella</taxon>
    </lineage>
</organism>
<comment type="subcellular location">
    <subcellularLocation>
        <location evidence="1">Membrane</location>
        <topology evidence="1">Multi-pass membrane protein</topology>
    </subcellularLocation>
</comment>
<dbReference type="Gene3D" id="1.20.1540.10">
    <property type="entry name" value="Rhomboid-like"/>
    <property type="match status" value="1"/>
</dbReference>
<proteinExistence type="inferred from homology"/>
<evidence type="ECO:0000313" key="9">
    <source>
        <dbReference type="EMBL" id="QQP90717.1"/>
    </source>
</evidence>
<dbReference type="InterPro" id="IPR050925">
    <property type="entry name" value="Rhomboid_protease_S54"/>
</dbReference>
<evidence type="ECO:0000256" key="7">
    <source>
        <dbReference type="SAM" id="Phobius"/>
    </source>
</evidence>
<dbReference type="Pfam" id="PF01694">
    <property type="entry name" value="Rhomboid"/>
    <property type="match status" value="1"/>
</dbReference>
<comment type="similarity">
    <text evidence="2">Belongs to the peptidase S54 family.</text>
</comment>
<keyword evidence="5 7" id="KW-1133">Transmembrane helix</keyword>
<evidence type="ECO:0000313" key="10">
    <source>
        <dbReference type="Proteomes" id="UP000595197"/>
    </source>
</evidence>
<feature type="transmembrane region" description="Helical" evidence="7">
    <location>
        <begin position="96"/>
        <end position="115"/>
    </location>
</feature>
<keyword evidence="6 7" id="KW-0472">Membrane</keyword>
<keyword evidence="4" id="KW-0378">Hydrolase</keyword>
<keyword evidence="3 7" id="KW-0812">Transmembrane</keyword>
<dbReference type="PANTHER" id="PTHR43731:SF14">
    <property type="entry name" value="PRESENILIN-ASSOCIATED RHOMBOID-LIKE PROTEIN, MITOCHONDRIAL"/>
    <property type="match status" value="1"/>
</dbReference>
<dbReference type="Proteomes" id="UP000595197">
    <property type="component" value="Chromosome"/>
</dbReference>
<protein>
    <submittedName>
        <fullName evidence="9">Rhomboid family intramembrane serine protease</fullName>
    </submittedName>
</protein>
<reference evidence="9" key="1">
    <citation type="submission" date="2021-02" db="EMBL/GenBank/DDBJ databases">
        <title>Skermanella TT6 skin isolate.</title>
        <authorList>
            <person name="Lee K."/>
            <person name="Ganzorig M."/>
        </authorList>
    </citation>
    <scope>NUCLEOTIDE SEQUENCE</scope>
    <source>
        <strain evidence="9">TT6</strain>
    </source>
</reference>
<evidence type="ECO:0000256" key="2">
    <source>
        <dbReference type="ARBA" id="ARBA00009045"/>
    </source>
</evidence>
<feature type="transmembrane region" description="Helical" evidence="7">
    <location>
        <begin position="186"/>
        <end position="205"/>
    </location>
</feature>
<gene>
    <name evidence="9" type="ORF">IGS68_05630</name>
</gene>